<dbReference type="NCBIfam" id="NF003589">
    <property type="entry name" value="PRK05254.1-2"/>
    <property type="match status" value="1"/>
</dbReference>
<dbReference type="NCBIfam" id="NF003591">
    <property type="entry name" value="PRK05254.1-4"/>
    <property type="match status" value="1"/>
</dbReference>
<comment type="subcellular location">
    <subcellularLocation>
        <location evidence="9">Cytoplasm</location>
    </subcellularLocation>
</comment>
<organism evidence="13 14">
    <name type="scientific">Aureibaculum marinum</name>
    <dbReference type="NCBI Taxonomy" id="2487930"/>
    <lineage>
        <taxon>Bacteria</taxon>
        <taxon>Pseudomonadati</taxon>
        <taxon>Bacteroidota</taxon>
        <taxon>Flavobacteriia</taxon>
        <taxon>Flavobacteriales</taxon>
        <taxon>Flavobacteriaceae</taxon>
        <taxon>Aureibaculum</taxon>
    </lineage>
</organism>
<comment type="function">
    <text evidence="2 9 11">Excises uracil residues from the DNA which can arise as a result of misincorporation of dUMP residues by DNA polymerase or due to deamination of cytosine.</text>
</comment>
<dbReference type="SUPFAM" id="SSF52141">
    <property type="entry name" value="Uracil-DNA glycosylase-like"/>
    <property type="match status" value="1"/>
</dbReference>
<dbReference type="NCBIfam" id="TIGR00628">
    <property type="entry name" value="ung"/>
    <property type="match status" value="1"/>
</dbReference>
<evidence type="ECO:0000256" key="5">
    <source>
        <dbReference type="ARBA" id="ARBA00018429"/>
    </source>
</evidence>
<comment type="similarity">
    <text evidence="3 9 11">Belongs to the uracil-DNA glycosylase (UDG) superfamily. UNG family.</text>
</comment>
<dbReference type="Gene3D" id="3.40.470.10">
    <property type="entry name" value="Uracil-DNA glycosylase-like domain"/>
    <property type="match status" value="1"/>
</dbReference>
<gene>
    <name evidence="9" type="primary">ung</name>
    <name evidence="13" type="ORF">EGM88_01915</name>
</gene>
<dbReference type="InterPro" id="IPR005122">
    <property type="entry name" value="Uracil-DNA_glycosylase-like"/>
</dbReference>
<dbReference type="NCBIfam" id="NF003592">
    <property type="entry name" value="PRK05254.1-5"/>
    <property type="match status" value="1"/>
</dbReference>
<dbReference type="SMART" id="SM00986">
    <property type="entry name" value="UDG"/>
    <property type="match status" value="1"/>
</dbReference>
<protein>
    <recommendedName>
        <fullName evidence="5 9">Uracil-DNA glycosylase</fullName>
        <shortName evidence="9">UDG</shortName>
        <ecNumber evidence="4 9">3.2.2.27</ecNumber>
    </recommendedName>
</protein>
<dbReference type="CDD" id="cd10027">
    <property type="entry name" value="UDG-F1-like"/>
    <property type="match status" value="1"/>
</dbReference>
<evidence type="ECO:0000259" key="12">
    <source>
        <dbReference type="SMART" id="SM00986"/>
    </source>
</evidence>
<evidence type="ECO:0000256" key="10">
    <source>
        <dbReference type="PROSITE-ProRule" id="PRU10072"/>
    </source>
</evidence>
<dbReference type="PANTHER" id="PTHR11264:SF0">
    <property type="entry name" value="URACIL-DNA GLYCOSYLASE"/>
    <property type="match status" value="1"/>
</dbReference>
<proteinExistence type="inferred from homology"/>
<evidence type="ECO:0000256" key="1">
    <source>
        <dbReference type="ARBA" id="ARBA00001400"/>
    </source>
</evidence>
<dbReference type="OrthoDB" id="9804372at2"/>
<evidence type="ECO:0000256" key="3">
    <source>
        <dbReference type="ARBA" id="ARBA00008184"/>
    </source>
</evidence>
<evidence type="ECO:0000256" key="2">
    <source>
        <dbReference type="ARBA" id="ARBA00002631"/>
    </source>
</evidence>
<keyword evidence="14" id="KW-1185">Reference proteome</keyword>
<dbReference type="GO" id="GO:0005737">
    <property type="term" value="C:cytoplasm"/>
    <property type="evidence" value="ECO:0007669"/>
    <property type="project" value="UniProtKB-SubCell"/>
</dbReference>
<dbReference type="InterPro" id="IPR036895">
    <property type="entry name" value="Uracil-DNA_glycosylase-like_sf"/>
</dbReference>
<dbReference type="EMBL" id="RPFJ01000002">
    <property type="protein sequence ID" value="RPE00042.1"/>
    <property type="molecule type" value="Genomic_DNA"/>
</dbReference>
<dbReference type="SMART" id="SM00987">
    <property type="entry name" value="UreE_C"/>
    <property type="match status" value="1"/>
</dbReference>
<dbReference type="PANTHER" id="PTHR11264">
    <property type="entry name" value="URACIL-DNA GLYCOSYLASE"/>
    <property type="match status" value="1"/>
</dbReference>
<evidence type="ECO:0000256" key="7">
    <source>
        <dbReference type="ARBA" id="ARBA00022801"/>
    </source>
</evidence>
<comment type="caution">
    <text evidence="13">The sequence shown here is derived from an EMBL/GenBank/DDBJ whole genome shotgun (WGS) entry which is preliminary data.</text>
</comment>
<dbReference type="InterPro" id="IPR018085">
    <property type="entry name" value="Ura-DNA_Glyclase_AS"/>
</dbReference>
<evidence type="ECO:0000256" key="11">
    <source>
        <dbReference type="RuleBase" id="RU003780"/>
    </source>
</evidence>
<evidence type="ECO:0000313" key="13">
    <source>
        <dbReference type="EMBL" id="RPE00042.1"/>
    </source>
</evidence>
<dbReference type="PROSITE" id="PS00130">
    <property type="entry name" value="U_DNA_GLYCOSYLASE"/>
    <property type="match status" value="1"/>
</dbReference>
<dbReference type="RefSeq" id="WP_123896277.1">
    <property type="nucleotide sequence ID" value="NZ_RPFJ01000002.1"/>
</dbReference>
<keyword evidence="9" id="KW-0963">Cytoplasm</keyword>
<dbReference type="EC" id="3.2.2.27" evidence="4 9"/>
<keyword evidence="8 9" id="KW-0234">DNA repair</keyword>
<comment type="catalytic activity">
    <reaction evidence="1 9 11">
        <text>Hydrolyzes single-stranded DNA or mismatched double-stranded DNA and polynucleotides, releasing free uracil.</text>
        <dbReference type="EC" id="3.2.2.27"/>
    </reaction>
</comment>
<name>A0A3N4NUK2_9FLAO</name>
<sequence length="221" mass="25139">MDVKIAKSWKPILEQEFKADYFKNLVSFVKKEYSLYTCYPKGKDIFAAFDYCSFDNLKVVIIGQDPYHGVGQANGLCFSVKPNIPFPPSLQNIFKEIESDIGKPIPENGDLERWAKQGVLLLNATLTVRAHQAASHQNKGWEKFTDTVISQISQYKKDVVFLLWGGYAKKKAKLINSQNHYVLTSGHPSPLSANRGYWFGNKHFSKANAFLKSRNLPTIDW</sequence>
<evidence type="ECO:0000256" key="6">
    <source>
        <dbReference type="ARBA" id="ARBA00022763"/>
    </source>
</evidence>
<dbReference type="Pfam" id="PF03167">
    <property type="entry name" value="UDG"/>
    <property type="match status" value="1"/>
</dbReference>
<evidence type="ECO:0000256" key="9">
    <source>
        <dbReference type="HAMAP-Rule" id="MF_00148"/>
    </source>
</evidence>
<dbReference type="HAMAP" id="MF_00148">
    <property type="entry name" value="UDG"/>
    <property type="match status" value="1"/>
</dbReference>
<keyword evidence="7 9" id="KW-0378">Hydrolase</keyword>
<dbReference type="InterPro" id="IPR002043">
    <property type="entry name" value="UDG_fam1"/>
</dbReference>
<keyword evidence="13" id="KW-0326">Glycosidase</keyword>
<feature type="active site" description="Proton acceptor" evidence="9 10">
    <location>
        <position position="65"/>
    </location>
</feature>
<dbReference type="FunFam" id="3.40.470.10:FF:000001">
    <property type="entry name" value="Uracil-DNA glycosylase"/>
    <property type="match status" value="1"/>
</dbReference>
<accession>A0A3N4NUK2</accession>
<evidence type="ECO:0000256" key="4">
    <source>
        <dbReference type="ARBA" id="ARBA00012030"/>
    </source>
</evidence>
<reference evidence="13 14" key="1">
    <citation type="submission" date="2018-11" db="EMBL/GenBank/DDBJ databases">
        <title>Aureibaculum marinum gen. nov., sp. nov., a member of the family Flavobacteriaceae isolated from the Bohai Sea.</title>
        <authorList>
            <person name="Ji X."/>
        </authorList>
    </citation>
    <scope>NUCLEOTIDE SEQUENCE [LARGE SCALE GENOMIC DNA]</scope>
    <source>
        <strain evidence="13 14">BH-SD17</strain>
    </source>
</reference>
<evidence type="ECO:0000256" key="8">
    <source>
        <dbReference type="ARBA" id="ARBA00023204"/>
    </source>
</evidence>
<evidence type="ECO:0000313" key="14">
    <source>
        <dbReference type="Proteomes" id="UP000270856"/>
    </source>
</evidence>
<dbReference type="NCBIfam" id="NF003588">
    <property type="entry name" value="PRK05254.1-1"/>
    <property type="match status" value="1"/>
</dbReference>
<dbReference type="GO" id="GO:0004844">
    <property type="term" value="F:uracil DNA N-glycosylase activity"/>
    <property type="evidence" value="ECO:0007669"/>
    <property type="project" value="UniProtKB-UniRule"/>
</dbReference>
<dbReference type="AlphaFoldDB" id="A0A3N4NUK2"/>
<feature type="domain" description="Uracil-DNA glycosylase-like" evidence="12">
    <location>
        <begin position="49"/>
        <end position="211"/>
    </location>
</feature>
<keyword evidence="6 9" id="KW-0227">DNA damage</keyword>
<dbReference type="GO" id="GO:0097510">
    <property type="term" value="P:base-excision repair, AP site formation via deaminated base removal"/>
    <property type="evidence" value="ECO:0007669"/>
    <property type="project" value="TreeGrafter"/>
</dbReference>
<dbReference type="Proteomes" id="UP000270856">
    <property type="component" value="Unassembled WGS sequence"/>
</dbReference>